<keyword evidence="3" id="KW-0378">Hydrolase</keyword>
<sequence>WLIVPCIASRHVPAKASPPTELASLRPAQAPLPISVESAFGRQREMPLALGSRQFVCLLASRVPKPNPSFASDCPFVSVRVPRDSGHSRTPEFLRRSASLTGSGAGFPEQLLGTERKKRRSVAGVDQDELLDPTMLADPDSCFCEFKGVQIHHKVCRHDEEQTNQSMQGGIFSGHAESKTVKVGLPMILLHGFGASVFSWGQVMRPLARLVGSTVLAFDRPAFGLTSRAAYFGHRGSTREDTMPLNPYSMAFSVLATLSFMDMLGSEKAILVGHSAGCLVAINTYFEAPERIAALILVAPAIVAPIIRRNVAKGSQKGQGVQSEDGRSAKNIQGNPFIMIWSLLSRLAGFIAQATMRMINGMKNMVGSLCKFLFSAVLRSAFSIILVRMIMDKFGVLAIRNAWCDSNQVTDHVIHGYTKPLRAKGWEVALLEYTLAMLGNSSSESKQPLTRRLAEISCPVLLVTGDTDRLVPSWNTERLASAIPGSTLEVIKNCGHVPHEERVEEFLSVVKRFLQRTFGAPEEAAFASSC</sequence>
<evidence type="ECO:0000259" key="2">
    <source>
        <dbReference type="Pfam" id="PF12697"/>
    </source>
</evidence>
<organism evidence="3">
    <name type="scientific">Anthurium amnicola</name>
    <dbReference type="NCBI Taxonomy" id="1678845"/>
    <lineage>
        <taxon>Eukaryota</taxon>
        <taxon>Viridiplantae</taxon>
        <taxon>Streptophyta</taxon>
        <taxon>Embryophyta</taxon>
        <taxon>Tracheophyta</taxon>
        <taxon>Spermatophyta</taxon>
        <taxon>Magnoliopsida</taxon>
        <taxon>Liliopsida</taxon>
        <taxon>Araceae</taxon>
        <taxon>Pothoideae</taxon>
        <taxon>Potheae</taxon>
        <taxon>Anthurium</taxon>
    </lineage>
</organism>
<dbReference type="Pfam" id="PF12697">
    <property type="entry name" value="Abhydrolase_6"/>
    <property type="match status" value="1"/>
</dbReference>
<dbReference type="EMBL" id="GDJX01003778">
    <property type="protein sequence ID" value="JAT64158.1"/>
    <property type="molecule type" value="Transcribed_RNA"/>
</dbReference>
<proteinExistence type="predicted"/>
<dbReference type="AlphaFoldDB" id="A0A1D1ZB67"/>
<feature type="domain" description="AB hydrolase-1" evidence="2">
    <location>
        <begin position="188"/>
        <end position="507"/>
    </location>
</feature>
<feature type="region of interest" description="Disordered" evidence="1">
    <location>
        <begin position="87"/>
        <end position="124"/>
    </location>
</feature>
<accession>A0A1D1ZB67</accession>
<name>A0A1D1ZB67_9ARAE</name>
<protein>
    <submittedName>
        <fullName evidence="3">2-hydroxy-6-oxononadienedioate/2-hydroxy-6-oxononatrienedioate hydrolase 2</fullName>
    </submittedName>
</protein>
<dbReference type="Gene3D" id="3.40.50.1820">
    <property type="entry name" value="alpha/beta hydrolase"/>
    <property type="match status" value="1"/>
</dbReference>
<gene>
    <name evidence="3" type="primary">mhpC2_4</name>
    <name evidence="3" type="ORF">g.50866</name>
</gene>
<evidence type="ECO:0000313" key="3">
    <source>
        <dbReference type="EMBL" id="JAT64158.1"/>
    </source>
</evidence>
<dbReference type="InterPro" id="IPR029058">
    <property type="entry name" value="AB_hydrolase_fold"/>
</dbReference>
<reference evidence="3" key="1">
    <citation type="submission" date="2015-07" db="EMBL/GenBank/DDBJ databases">
        <title>Transcriptome Assembly of Anthurium amnicola.</title>
        <authorList>
            <person name="Suzuki J."/>
        </authorList>
    </citation>
    <scope>NUCLEOTIDE SEQUENCE</scope>
</reference>
<dbReference type="InterPro" id="IPR000073">
    <property type="entry name" value="AB_hydrolase_1"/>
</dbReference>
<feature type="non-terminal residue" evidence="3">
    <location>
        <position position="1"/>
    </location>
</feature>
<evidence type="ECO:0000256" key="1">
    <source>
        <dbReference type="SAM" id="MobiDB-lite"/>
    </source>
</evidence>
<dbReference type="GO" id="GO:0016787">
    <property type="term" value="F:hydrolase activity"/>
    <property type="evidence" value="ECO:0007669"/>
    <property type="project" value="UniProtKB-KW"/>
</dbReference>
<dbReference type="SUPFAM" id="SSF53474">
    <property type="entry name" value="alpha/beta-Hydrolases"/>
    <property type="match status" value="1"/>
</dbReference>
<dbReference type="PANTHER" id="PTHR43689">
    <property type="entry name" value="HYDROLASE"/>
    <property type="match status" value="1"/>
</dbReference>
<dbReference type="GO" id="GO:0009941">
    <property type="term" value="C:chloroplast envelope"/>
    <property type="evidence" value="ECO:0007669"/>
    <property type="project" value="TreeGrafter"/>
</dbReference>
<dbReference type="PANTHER" id="PTHR43689:SF1">
    <property type="entry name" value="ALPHA_BETA-HYDROLASES SUPERFAMILY PROTEIN"/>
    <property type="match status" value="1"/>
</dbReference>